<dbReference type="InterPro" id="IPR047135">
    <property type="entry name" value="YsiQ"/>
</dbReference>
<evidence type="ECO:0000256" key="7">
    <source>
        <dbReference type="SAM" id="Phobius"/>
    </source>
</evidence>
<name>A0A6N8I3Q8_9FIRM</name>
<evidence type="ECO:0000256" key="4">
    <source>
        <dbReference type="ARBA" id="ARBA00022692"/>
    </source>
</evidence>
<dbReference type="InterPro" id="IPR048279">
    <property type="entry name" value="MdtK-like"/>
</dbReference>
<protein>
    <submittedName>
        <fullName evidence="9">MATE family efflux transporter</fullName>
    </submittedName>
    <submittedName>
        <fullName evidence="8">Putative FMN/FAD exporter YeeO</fullName>
    </submittedName>
</protein>
<accession>A0A7G8T9M2</accession>
<dbReference type="OrthoDB" id="62420at2"/>
<evidence type="ECO:0000313" key="11">
    <source>
        <dbReference type="Proteomes" id="UP000515909"/>
    </source>
</evidence>
<dbReference type="GO" id="GO:0042910">
    <property type="term" value="F:xenobiotic transmembrane transporter activity"/>
    <property type="evidence" value="ECO:0007669"/>
    <property type="project" value="InterPro"/>
</dbReference>
<keyword evidence="5 7" id="KW-1133">Transmembrane helix</keyword>
<feature type="transmembrane region" description="Helical" evidence="7">
    <location>
        <begin position="191"/>
        <end position="214"/>
    </location>
</feature>
<dbReference type="Proteomes" id="UP000515909">
    <property type="component" value="Chromosome"/>
</dbReference>
<feature type="transmembrane region" description="Helical" evidence="7">
    <location>
        <begin position="131"/>
        <end position="152"/>
    </location>
</feature>
<keyword evidence="4 7" id="KW-0812">Transmembrane</keyword>
<evidence type="ECO:0000256" key="1">
    <source>
        <dbReference type="ARBA" id="ARBA00004651"/>
    </source>
</evidence>
<keyword evidence="6 7" id="KW-0472">Membrane</keyword>
<evidence type="ECO:0000313" key="8">
    <source>
        <dbReference type="EMBL" id="MVB12786.1"/>
    </source>
</evidence>
<accession>A0A6N8I3Q8</accession>
<feature type="transmembrane region" description="Helical" evidence="7">
    <location>
        <begin position="282"/>
        <end position="303"/>
    </location>
</feature>
<feature type="transmembrane region" description="Helical" evidence="7">
    <location>
        <begin position="388"/>
        <end position="409"/>
    </location>
</feature>
<feature type="transmembrane region" description="Helical" evidence="7">
    <location>
        <begin position="55"/>
        <end position="77"/>
    </location>
</feature>
<comment type="subcellular location">
    <subcellularLocation>
        <location evidence="1">Cell membrane</location>
        <topology evidence="1">Multi-pass membrane protein</topology>
    </subcellularLocation>
</comment>
<keyword evidence="10" id="KW-1185">Reference proteome</keyword>
<dbReference type="KEGG" id="cfem:HCR03_16830"/>
<keyword evidence="2" id="KW-0813">Transport</keyword>
<feature type="transmembrane region" description="Helical" evidence="7">
    <location>
        <begin position="250"/>
        <end position="270"/>
    </location>
</feature>
<evidence type="ECO:0000256" key="6">
    <source>
        <dbReference type="ARBA" id="ARBA00023136"/>
    </source>
</evidence>
<sequence>MQELEFTGRRGFVFSITWPIFVELVLQMLVGNADQMMVSRYSQSAVGAVSNANQMIGLLILFFNVVSMASTILITQYIGAGKPERAEEIYSLSLFVNLLAGLGVSGLLMFCSRPIYTLMKVPGELMDQTCLYSSIVGGGMVFQSLYVTFIAFFRSNAMMKVTMFVSAVLNLANIGGNFILINGFWGIPALGVAGAAISSDISRLIGLFVIVLLFRRLVGARISMRALRPFPLGQLNRLLRIGLPSGGESISYNLSQLAIQAMCNLFPVFVINTKAYAGTFAMITYIFASAISQATQIMVGYLMGACRAEDANRRVMATLKLAVAVSFLISVLLYFGSDRLFGLFTDDADVIRLGRRILAVEMILEIGRAINIVLVGALQAAGDIRFPIYVSVIGVWFVAVGAGYLLGVWGGWGLSGMWAAMAADECIRGAVLLIRWRRGKWRSRNLLA</sequence>
<feature type="transmembrane region" description="Helical" evidence="7">
    <location>
        <begin position="89"/>
        <end position="111"/>
    </location>
</feature>
<feature type="transmembrane region" description="Helical" evidence="7">
    <location>
        <begin position="164"/>
        <end position="185"/>
    </location>
</feature>
<dbReference type="EMBL" id="CP060286">
    <property type="protein sequence ID" value="QNK40313.1"/>
    <property type="molecule type" value="Genomic_DNA"/>
</dbReference>
<gene>
    <name evidence="8" type="primary">yeeO_3</name>
    <name evidence="8" type="ORF">CAFE_35310</name>
    <name evidence="9" type="ORF">HCR03_16830</name>
</gene>
<evidence type="ECO:0000313" key="9">
    <source>
        <dbReference type="EMBL" id="QNK40313.1"/>
    </source>
</evidence>
<feature type="transmembrane region" description="Helical" evidence="7">
    <location>
        <begin position="12"/>
        <end position="30"/>
    </location>
</feature>
<feature type="transmembrane region" description="Helical" evidence="7">
    <location>
        <begin position="357"/>
        <end position="381"/>
    </location>
</feature>
<evidence type="ECO:0000256" key="2">
    <source>
        <dbReference type="ARBA" id="ARBA00022448"/>
    </source>
</evidence>
<evidence type="ECO:0000313" key="10">
    <source>
        <dbReference type="Proteomes" id="UP000469440"/>
    </source>
</evidence>
<proteinExistence type="predicted"/>
<dbReference type="Pfam" id="PF01554">
    <property type="entry name" value="MatE"/>
    <property type="match status" value="2"/>
</dbReference>
<dbReference type="GO" id="GO:0005886">
    <property type="term" value="C:plasma membrane"/>
    <property type="evidence" value="ECO:0007669"/>
    <property type="project" value="UniProtKB-SubCell"/>
</dbReference>
<dbReference type="PIRSF" id="PIRSF006603">
    <property type="entry name" value="DinF"/>
    <property type="match status" value="1"/>
</dbReference>
<feature type="transmembrane region" description="Helical" evidence="7">
    <location>
        <begin position="315"/>
        <end position="337"/>
    </location>
</feature>
<dbReference type="PANTHER" id="PTHR42925">
    <property type="entry name" value="MULTIDRUG AND TOXIN EFFLUX PROTEIN MATE FAMILY"/>
    <property type="match status" value="1"/>
</dbReference>
<dbReference type="AlphaFoldDB" id="A0A6N8I3Q8"/>
<evidence type="ECO:0000256" key="5">
    <source>
        <dbReference type="ARBA" id="ARBA00022989"/>
    </source>
</evidence>
<dbReference type="InterPro" id="IPR002528">
    <property type="entry name" value="MATE_fam"/>
</dbReference>
<dbReference type="PANTHER" id="PTHR42925:SF1">
    <property type="entry name" value="VIRULENCE FACTOR MVIN"/>
    <property type="match status" value="1"/>
</dbReference>
<dbReference type="Proteomes" id="UP000469440">
    <property type="component" value="Unassembled WGS sequence"/>
</dbReference>
<keyword evidence="3" id="KW-1003">Cell membrane</keyword>
<dbReference type="NCBIfam" id="TIGR00797">
    <property type="entry name" value="matE"/>
    <property type="match status" value="1"/>
</dbReference>
<reference evidence="8 10" key="1">
    <citation type="submission" date="2019-09" db="EMBL/GenBank/DDBJ databases">
        <title>Genome sequence of Clostridium sp. EA1.</title>
        <authorList>
            <person name="Poehlein A."/>
            <person name="Bengelsdorf F.R."/>
            <person name="Daniel R."/>
        </authorList>
    </citation>
    <scope>NUCLEOTIDE SEQUENCE [LARGE SCALE GENOMIC DNA]</scope>
    <source>
        <strain evidence="8 10">EA1</strain>
    </source>
</reference>
<reference evidence="9 11" key="2">
    <citation type="submission" date="2020-08" db="EMBL/GenBank/DDBJ databases">
        <title>The isolate Caproiciproducens sp. 7D4C2 produces n-caproate at mildly acidic conditions from hexoses: genome and rBOX comparison with related strains and chain-elongating bacteria.</title>
        <authorList>
            <person name="Esquivel-Elizondo S."/>
            <person name="Bagci C."/>
            <person name="Temovska M."/>
            <person name="Jeon B.S."/>
            <person name="Bessarab I."/>
            <person name="Williams R.B.H."/>
            <person name="Huson D.H."/>
            <person name="Angenent L.T."/>
        </authorList>
    </citation>
    <scope>NUCLEOTIDE SEQUENCE [LARGE SCALE GENOMIC DNA]</scope>
    <source>
        <strain evidence="9 11">7D4C2</strain>
    </source>
</reference>
<dbReference type="CDD" id="cd13134">
    <property type="entry name" value="MATE_like_8"/>
    <property type="match status" value="1"/>
</dbReference>
<organism evidence="8 10">
    <name type="scientific">Caproicibacter fermentans</name>
    <dbReference type="NCBI Taxonomy" id="2576756"/>
    <lineage>
        <taxon>Bacteria</taxon>
        <taxon>Bacillati</taxon>
        <taxon>Bacillota</taxon>
        <taxon>Clostridia</taxon>
        <taxon>Eubacteriales</taxon>
        <taxon>Acutalibacteraceae</taxon>
        <taxon>Caproicibacter</taxon>
    </lineage>
</organism>
<dbReference type="EMBL" id="VWXL01000103">
    <property type="protein sequence ID" value="MVB12786.1"/>
    <property type="molecule type" value="Genomic_DNA"/>
</dbReference>
<evidence type="ECO:0000256" key="3">
    <source>
        <dbReference type="ARBA" id="ARBA00022475"/>
    </source>
</evidence>
<dbReference type="GO" id="GO:0015297">
    <property type="term" value="F:antiporter activity"/>
    <property type="evidence" value="ECO:0007669"/>
    <property type="project" value="InterPro"/>
</dbReference>
<dbReference type="RefSeq" id="WP_156991367.1">
    <property type="nucleotide sequence ID" value="NZ_CP060286.1"/>
</dbReference>